<proteinExistence type="predicted"/>
<gene>
    <name evidence="2" type="ORF">FVF75_12645</name>
</gene>
<sequence length="340" mass="36124">MTALTQFDRLEAPGLWRASPEAQRQNVVVSIGDATLTVTDTSERPLSHWSLPALVRLNPGKLPALYAPTAEGDAGETLEIDDRDMIAAIEKLRAAIERGRPRSGRLRLVVTLGMVALMGTLALTWLPDALVRQTVSVLPEVTRSAVGQKLLVRVRRVAGAPCAAPAGRAAMTKLARRVLGTDAGRVVVLSAGVTHADHLPGGIILINRALVEDYEEPDVAAGFILAEDLRARRNDPMLALLEHAGTLATAKLLTTGKIAEEVLDSYAEVLLTTAPEPLPDEALLARFSEAGLRSTPYAFALDQTGETVLGLIEADPVPVSAAEPLLPDADWISLQGICTG</sequence>
<reference evidence="2 3" key="1">
    <citation type="submission" date="2019-08" db="EMBL/GenBank/DDBJ databases">
        <title>Identification of a novel species of the genus Boseongicola.</title>
        <authorList>
            <person name="Zhang X.-Q."/>
        </authorList>
    </citation>
    <scope>NUCLEOTIDE SEQUENCE [LARGE SCALE GENOMIC DNA]</scope>
    <source>
        <strain evidence="2 3">HY14</strain>
    </source>
</reference>
<keyword evidence="1" id="KW-0472">Membrane</keyword>
<dbReference type="RefSeq" id="WP_148378497.1">
    <property type="nucleotide sequence ID" value="NZ_VSIY01000013.1"/>
</dbReference>
<dbReference type="Proteomes" id="UP000322080">
    <property type="component" value="Unassembled WGS sequence"/>
</dbReference>
<name>A0A5D0RFW7_9RHOB</name>
<feature type="transmembrane region" description="Helical" evidence="1">
    <location>
        <begin position="106"/>
        <end position="126"/>
    </location>
</feature>
<accession>A0A5D0RFW7</accession>
<comment type="caution">
    <text evidence="2">The sequence shown here is derived from an EMBL/GenBank/DDBJ whole genome shotgun (WGS) entry which is preliminary data.</text>
</comment>
<dbReference type="AlphaFoldDB" id="A0A5D0RFW7"/>
<keyword evidence="3" id="KW-1185">Reference proteome</keyword>
<dbReference type="EMBL" id="VSIY01000013">
    <property type="protein sequence ID" value="TYB80487.1"/>
    <property type="molecule type" value="Genomic_DNA"/>
</dbReference>
<evidence type="ECO:0000313" key="3">
    <source>
        <dbReference type="Proteomes" id="UP000322080"/>
    </source>
</evidence>
<organism evidence="2 3">
    <name type="scientific">Maritimibacter fusiformis</name>
    <dbReference type="NCBI Taxonomy" id="2603819"/>
    <lineage>
        <taxon>Bacteria</taxon>
        <taxon>Pseudomonadati</taxon>
        <taxon>Pseudomonadota</taxon>
        <taxon>Alphaproteobacteria</taxon>
        <taxon>Rhodobacterales</taxon>
        <taxon>Roseobacteraceae</taxon>
        <taxon>Maritimibacter</taxon>
    </lineage>
</organism>
<evidence type="ECO:0000256" key="1">
    <source>
        <dbReference type="SAM" id="Phobius"/>
    </source>
</evidence>
<protein>
    <submittedName>
        <fullName evidence="2">Uncharacterized protein</fullName>
    </submittedName>
</protein>
<keyword evidence="1" id="KW-0812">Transmembrane</keyword>
<evidence type="ECO:0000313" key="2">
    <source>
        <dbReference type="EMBL" id="TYB80487.1"/>
    </source>
</evidence>
<keyword evidence="1" id="KW-1133">Transmembrane helix</keyword>